<dbReference type="InterPro" id="IPR011991">
    <property type="entry name" value="ArsR-like_HTH"/>
</dbReference>
<evidence type="ECO:0000313" key="6">
    <source>
        <dbReference type="Proteomes" id="UP000075473"/>
    </source>
</evidence>
<dbReference type="InterPro" id="IPR019888">
    <property type="entry name" value="Tscrpt_reg_AsnC-like"/>
</dbReference>
<dbReference type="GO" id="GO:0043200">
    <property type="term" value="P:response to amino acid"/>
    <property type="evidence" value="ECO:0007669"/>
    <property type="project" value="TreeGrafter"/>
</dbReference>
<dbReference type="InterPro" id="IPR011008">
    <property type="entry name" value="Dimeric_a/b-barrel"/>
</dbReference>
<gene>
    <name evidence="5" type="ORF">AD928_07705</name>
</gene>
<dbReference type="GO" id="GO:0006355">
    <property type="term" value="P:regulation of DNA-templated transcription"/>
    <property type="evidence" value="ECO:0007669"/>
    <property type="project" value="UniProtKB-ARBA"/>
</dbReference>
<dbReference type="SMART" id="SM00344">
    <property type="entry name" value="HTH_ASNC"/>
    <property type="match status" value="1"/>
</dbReference>
<feature type="domain" description="HTH asnC-type" evidence="4">
    <location>
        <begin position="10"/>
        <end position="65"/>
    </location>
</feature>
<reference evidence="5 6" key="1">
    <citation type="submission" date="2015-06" db="EMBL/GenBank/DDBJ databases">
        <title>Improved classification and identification of acetic acid bacteria using matrix-assisted laser desorption/ionization time-of-flight mass spectrometry; Gluconobacter nephelii and Gluconobacter uchimurae are later heterotypic synonyms of Gluconobacter japonicus and Gluconobacter oxydans, respectively.</title>
        <authorList>
            <person name="Li L."/>
            <person name="Cleenwerck I."/>
            <person name="De Vuyst L."/>
            <person name="Vandamme P."/>
        </authorList>
    </citation>
    <scope>NUCLEOTIDE SEQUENCE [LARGE SCALE GENOMIC DNA]</scope>
    <source>
        <strain evidence="5 6">LMG 1625</strain>
    </source>
</reference>
<evidence type="ECO:0000256" key="3">
    <source>
        <dbReference type="ARBA" id="ARBA00023163"/>
    </source>
</evidence>
<dbReference type="EMBL" id="LHZA01000143">
    <property type="protein sequence ID" value="KXU94111.1"/>
    <property type="molecule type" value="Genomic_DNA"/>
</dbReference>
<evidence type="ECO:0000259" key="4">
    <source>
        <dbReference type="PROSITE" id="PS50956"/>
    </source>
</evidence>
<dbReference type="PRINTS" id="PR00033">
    <property type="entry name" value="HTHASNC"/>
</dbReference>
<dbReference type="PANTHER" id="PTHR30154">
    <property type="entry name" value="LEUCINE-RESPONSIVE REGULATORY PROTEIN"/>
    <property type="match status" value="1"/>
</dbReference>
<comment type="caution">
    <text evidence="5">The sequence shown here is derived from an EMBL/GenBank/DDBJ whole genome shotgun (WGS) entry which is preliminary data.</text>
</comment>
<name>A0A149Q9T1_9PROT</name>
<dbReference type="PATRIC" id="fig|178900.5.peg.2596"/>
<dbReference type="Proteomes" id="UP000075473">
    <property type="component" value="Unassembled WGS sequence"/>
</dbReference>
<dbReference type="GeneID" id="29557045"/>
<proteinExistence type="predicted"/>
<dbReference type="InterPro" id="IPR019887">
    <property type="entry name" value="Tscrpt_reg_AsnC/Lrp_C"/>
</dbReference>
<keyword evidence="2" id="KW-0238">DNA-binding</keyword>
<dbReference type="GO" id="GO:0005829">
    <property type="term" value="C:cytosol"/>
    <property type="evidence" value="ECO:0007669"/>
    <property type="project" value="TreeGrafter"/>
</dbReference>
<dbReference type="RefSeq" id="WP_061502361.1">
    <property type="nucleotide sequence ID" value="NZ_LHZA01000143.1"/>
</dbReference>
<dbReference type="PROSITE" id="PS00519">
    <property type="entry name" value="HTH_ASNC_1"/>
    <property type="match status" value="1"/>
</dbReference>
<keyword evidence="1" id="KW-0805">Transcription regulation</keyword>
<dbReference type="InterPro" id="IPR036390">
    <property type="entry name" value="WH_DNA-bd_sf"/>
</dbReference>
<evidence type="ECO:0000256" key="2">
    <source>
        <dbReference type="ARBA" id="ARBA00023125"/>
    </source>
</evidence>
<evidence type="ECO:0000313" key="5">
    <source>
        <dbReference type="EMBL" id="KXU94111.1"/>
    </source>
</evidence>
<dbReference type="InterPro" id="IPR036388">
    <property type="entry name" value="WH-like_DNA-bd_sf"/>
</dbReference>
<organism evidence="5 6">
    <name type="scientific">Acetobacter cerevisiae</name>
    <dbReference type="NCBI Taxonomy" id="178900"/>
    <lineage>
        <taxon>Bacteria</taxon>
        <taxon>Pseudomonadati</taxon>
        <taxon>Pseudomonadota</taxon>
        <taxon>Alphaproteobacteria</taxon>
        <taxon>Acetobacterales</taxon>
        <taxon>Acetobacteraceae</taxon>
        <taxon>Acetobacter</taxon>
    </lineage>
</organism>
<dbReference type="InterPro" id="IPR000485">
    <property type="entry name" value="AsnC-type_HTH_dom"/>
</dbReference>
<dbReference type="AlphaFoldDB" id="A0A149Q9T1"/>
<evidence type="ECO:0000256" key="1">
    <source>
        <dbReference type="ARBA" id="ARBA00023015"/>
    </source>
</evidence>
<dbReference type="CDD" id="cd00090">
    <property type="entry name" value="HTH_ARSR"/>
    <property type="match status" value="1"/>
</dbReference>
<dbReference type="GO" id="GO:0043565">
    <property type="term" value="F:sequence-specific DNA binding"/>
    <property type="evidence" value="ECO:0007669"/>
    <property type="project" value="InterPro"/>
</dbReference>
<dbReference type="PROSITE" id="PS50956">
    <property type="entry name" value="HTH_ASNC_2"/>
    <property type="match status" value="1"/>
</dbReference>
<sequence length="150" mass="17361">MIFDRLTDSILRHLQHDGRMSNAELAQKVGLSPSACLRRVKILEQEGVIQGYRAIIDKNAVHSMSTVIVQITLERQTDDCLRRFESRARECPDVKECYLMTGDADYLLRVEARDMSDYERIHKEELSRMPGVVRIQSNFAIRPVVQPWKS</sequence>
<dbReference type="Pfam" id="PF13412">
    <property type="entry name" value="HTH_24"/>
    <property type="match status" value="1"/>
</dbReference>
<keyword evidence="3" id="KW-0804">Transcription</keyword>
<dbReference type="Gene3D" id="1.10.10.10">
    <property type="entry name" value="Winged helix-like DNA-binding domain superfamily/Winged helix DNA-binding domain"/>
    <property type="match status" value="1"/>
</dbReference>
<dbReference type="Pfam" id="PF01037">
    <property type="entry name" value="AsnC_trans_reg"/>
    <property type="match status" value="1"/>
</dbReference>
<dbReference type="InterPro" id="IPR019885">
    <property type="entry name" value="Tscrpt_reg_HTH_AsnC-type_CS"/>
</dbReference>
<dbReference type="PANTHER" id="PTHR30154:SF34">
    <property type="entry name" value="TRANSCRIPTIONAL REGULATOR AZLB"/>
    <property type="match status" value="1"/>
</dbReference>
<dbReference type="Gene3D" id="3.30.70.920">
    <property type="match status" value="1"/>
</dbReference>
<dbReference type="SUPFAM" id="SSF54909">
    <property type="entry name" value="Dimeric alpha+beta barrel"/>
    <property type="match status" value="1"/>
</dbReference>
<accession>A0A149Q9T1</accession>
<dbReference type="SUPFAM" id="SSF46785">
    <property type="entry name" value="Winged helix' DNA-binding domain"/>
    <property type="match status" value="1"/>
</dbReference>
<protein>
    <submittedName>
        <fullName evidence="5">Transcriptional regulator</fullName>
    </submittedName>
</protein>